<dbReference type="InterPro" id="IPR017452">
    <property type="entry name" value="GPCR_Rhodpsn_7TM"/>
</dbReference>
<organism evidence="7 8">
    <name type="scientific">Mytilus galloprovincialis</name>
    <name type="common">Mediterranean mussel</name>
    <dbReference type="NCBI Taxonomy" id="29158"/>
    <lineage>
        <taxon>Eukaryota</taxon>
        <taxon>Metazoa</taxon>
        <taxon>Spiralia</taxon>
        <taxon>Lophotrochozoa</taxon>
        <taxon>Mollusca</taxon>
        <taxon>Bivalvia</taxon>
        <taxon>Autobranchia</taxon>
        <taxon>Pteriomorphia</taxon>
        <taxon>Mytilida</taxon>
        <taxon>Mytiloidea</taxon>
        <taxon>Mytilidae</taxon>
        <taxon>Mytilinae</taxon>
        <taxon>Mytilus</taxon>
    </lineage>
</organism>
<sequence length="537" mass="61653">MAHLQEKLNMLKAGRFIEISSSDIESILQKDSCRNESEFCHMSNNTHEVSVRLENTKPIPYFTELNVYYVDKYCTESLLKVIEQKGNNLSLSDFTNSLQYDKLDCKRYLRFNQERNFAKLEPRKHGKDKDNPEINALDIIDTNVLRLPNLKCLQILNTYFSSVDVNDAWTPGSCSFDVNFECRKKWIFMAEPAWHYIQLMFTIEITLVNTFVCCIFLKEKNRSPVTILLSALAVSDSLSNLLTVIPDAIGIHSYLDEMERGQYNVLRWNLPYTMCDMILTLNALASSFHMISAALSVALCAQKVIVIMFPIKGKIIMTLKCSIGTTLVIFFLSHLFQIPEIVATTKNSRRLSNTCCYSFSDTEDNVHIHFRKGFHTIFIVFLCVVTACTTYICCKLTCLRKNLPWSDSSSTKAKYLKSATTVVIICIVFIASELLNLLFFIKYAYSGDFANSEIWWYIFANIRPVSSQIGCSINFFAYLFISQQIRQIFGKQLGRIGKWFKKTEKKSNSSEIASSECFNRHSRKLTPTTQQTFQMTG</sequence>
<comment type="caution">
    <text evidence="7">The sequence shown here is derived from an EMBL/GenBank/DDBJ whole genome shotgun (WGS) entry which is preliminary data.</text>
</comment>
<dbReference type="PANTHER" id="PTHR46641:SF18">
    <property type="entry name" value="G-PROTEIN COUPLED RECEPTORS FAMILY 1 PROFILE DOMAIN-CONTAINING PROTEIN"/>
    <property type="match status" value="1"/>
</dbReference>
<feature type="domain" description="G-protein coupled receptors family 1 profile" evidence="6">
    <location>
        <begin position="208"/>
        <end position="478"/>
    </location>
</feature>
<dbReference type="Proteomes" id="UP000596742">
    <property type="component" value="Unassembled WGS sequence"/>
</dbReference>
<dbReference type="PANTHER" id="PTHR46641">
    <property type="entry name" value="FMRFAMIDE RECEPTOR-RELATED"/>
    <property type="match status" value="1"/>
</dbReference>
<name>A0A8B6FL31_MYTGA</name>
<dbReference type="AlphaFoldDB" id="A0A8B6FL31"/>
<feature type="transmembrane region" description="Helical" evidence="5">
    <location>
        <begin position="287"/>
        <end position="309"/>
    </location>
</feature>
<feature type="transmembrane region" description="Helical" evidence="5">
    <location>
        <begin position="321"/>
        <end position="338"/>
    </location>
</feature>
<evidence type="ECO:0000256" key="3">
    <source>
        <dbReference type="ARBA" id="ARBA00022989"/>
    </source>
</evidence>
<dbReference type="InterPro" id="IPR052954">
    <property type="entry name" value="GPCR-Ligand_Int"/>
</dbReference>
<feature type="transmembrane region" description="Helical" evidence="5">
    <location>
        <begin position="454"/>
        <end position="481"/>
    </location>
</feature>
<comment type="subcellular location">
    <subcellularLocation>
        <location evidence="1">Membrane</location>
    </subcellularLocation>
</comment>
<protein>
    <recommendedName>
        <fullName evidence="6">G-protein coupled receptors family 1 profile domain-containing protein</fullName>
    </recommendedName>
</protein>
<feature type="transmembrane region" description="Helical" evidence="5">
    <location>
        <begin position="193"/>
        <end position="217"/>
    </location>
</feature>
<dbReference type="GO" id="GO:0004930">
    <property type="term" value="F:G protein-coupled receptor activity"/>
    <property type="evidence" value="ECO:0007669"/>
    <property type="project" value="InterPro"/>
</dbReference>
<dbReference type="SUPFAM" id="SSF81321">
    <property type="entry name" value="Family A G protein-coupled receptor-like"/>
    <property type="match status" value="1"/>
</dbReference>
<evidence type="ECO:0000313" key="7">
    <source>
        <dbReference type="EMBL" id="VDI51887.1"/>
    </source>
</evidence>
<dbReference type="Pfam" id="PF00001">
    <property type="entry name" value="7tm_1"/>
    <property type="match status" value="1"/>
</dbReference>
<evidence type="ECO:0000259" key="6">
    <source>
        <dbReference type="PROSITE" id="PS50262"/>
    </source>
</evidence>
<evidence type="ECO:0000256" key="5">
    <source>
        <dbReference type="SAM" id="Phobius"/>
    </source>
</evidence>
<feature type="transmembrane region" description="Helical" evidence="5">
    <location>
        <begin position="374"/>
        <end position="394"/>
    </location>
</feature>
<evidence type="ECO:0000256" key="2">
    <source>
        <dbReference type="ARBA" id="ARBA00022692"/>
    </source>
</evidence>
<evidence type="ECO:0000313" key="8">
    <source>
        <dbReference type="Proteomes" id="UP000596742"/>
    </source>
</evidence>
<accession>A0A8B6FL31</accession>
<feature type="transmembrane region" description="Helical" evidence="5">
    <location>
        <begin position="415"/>
        <end position="442"/>
    </location>
</feature>
<dbReference type="Gene3D" id="1.20.1070.10">
    <property type="entry name" value="Rhodopsin 7-helix transmembrane proteins"/>
    <property type="match status" value="1"/>
</dbReference>
<keyword evidence="2 5" id="KW-0812">Transmembrane</keyword>
<keyword evidence="4 5" id="KW-0472">Membrane</keyword>
<dbReference type="PROSITE" id="PS50262">
    <property type="entry name" value="G_PROTEIN_RECEP_F1_2"/>
    <property type="match status" value="1"/>
</dbReference>
<keyword evidence="8" id="KW-1185">Reference proteome</keyword>
<dbReference type="EMBL" id="UYJE01007117">
    <property type="protein sequence ID" value="VDI51887.1"/>
    <property type="molecule type" value="Genomic_DNA"/>
</dbReference>
<proteinExistence type="predicted"/>
<gene>
    <name evidence="7" type="ORF">MGAL_10B031282</name>
</gene>
<dbReference type="GO" id="GO:0016020">
    <property type="term" value="C:membrane"/>
    <property type="evidence" value="ECO:0007669"/>
    <property type="project" value="UniProtKB-SubCell"/>
</dbReference>
<dbReference type="InterPro" id="IPR000276">
    <property type="entry name" value="GPCR_Rhodpsn"/>
</dbReference>
<dbReference type="OrthoDB" id="6188307at2759"/>
<reference evidence="7" key="1">
    <citation type="submission" date="2018-11" db="EMBL/GenBank/DDBJ databases">
        <authorList>
            <person name="Alioto T."/>
            <person name="Alioto T."/>
        </authorList>
    </citation>
    <scope>NUCLEOTIDE SEQUENCE</scope>
</reference>
<feature type="transmembrane region" description="Helical" evidence="5">
    <location>
        <begin position="224"/>
        <end position="245"/>
    </location>
</feature>
<keyword evidence="3 5" id="KW-1133">Transmembrane helix</keyword>
<evidence type="ECO:0000256" key="1">
    <source>
        <dbReference type="ARBA" id="ARBA00004370"/>
    </source>
</evidence>
<evidence type="ECO:0000256" key="4">
    <source>
        <dbReference type="ARBA" id="ARBA00023136"/>
    </source>
</evidence>